<evidence type="ECO:0000256" key="1">
    <source>
        <dbReference type="SAM" id="Coils"/>
    </source>
</evidence>
<reference evidence="3 4" key="1">
    <citation type="submission" date="2024-04" db="EMBL/GenBank/DDBJ databases">
        <title>Tritrichomonas musculus Genome.</title>
        <authorList>
            <person name="Alves-Ferreira E."/>
            <person name="Grigg M."/>
            <person name="Lorenzi H."/>
            <person name="Galac M."/>
        </authorList>
    </citation>
    <scope>NUCLEOTIDE SEQUENCE [LARGE SCALE GENOMIC DNA]</scope>
    <source>
        <strain evidence="3 4">EAF2021</strain>
    </source>
</reference>
<sequence>MKVRKKNKSISEYNSEDIHNIVNSLIAGAPLSRYPEALHPKLLMPLSAAKNEAIVAGKSAAVKRIQSIMPKLQLTPQSIQSRSQLATKLNTRNYSGSQTPSVSSRSNSRDPEADPNDEQSVLDELLRGRLTETVDDSQVKGLIPLIKERTTESVKKGDFKTAQKLEDILQEMNSRNLEAEYKFYRNDQLSRLQFQLMNAQEALENAKRDFKEHEKELNESYLENQNQLKQSHLEQLKEYDESFPEVLPVNFWKVSPQVLQLREQERQLVSTHRFEEAIPFHEKADQMENEELDVQRKKFLQAFHVQRQQLLNVQANQLECFEKNCQRKFDEMKIKKNKDLNARKQLVTNLERRIKKLENEGRACSQLSAIKNDPETENESSYYNNYIASSQVSNRNRPTSRSLPMVSSRKLPRSPASVNPRIRSIAATRVNLSRKSSYIS</sequence>
<dbReference type="PANTHER" id="PTHR47026:SF2">
    <property type="entry name" value="FLAGELLAR ASSOCIATED PROTEIN"/>
    <property type="match status" value="1"/>
</dbReference>
<organism evidence="3 4">
    <name type="scientific">Tritrichomonas musculus</name>
    <dbReference type="NCBI Taxonomy" id="1915356"/>
    <lineage>
        <taxon>Eukaryota</taxon>
        <taxon>Metamonada</taxon>
        <taxon>Parabasalia</taxon>
        <taxon>Tritrichomonadida</taxon>
        <taxon>Tritrichomonadidae</taxon>
        <taxon>Tritrichomonas</taxon>
    </lineage>
</organism>
<name>A0ABR2KU01_9EUKA</name>
<gene>
    <name evidence="3" type="ORF">M9Y10_022957</name>
</gene>
<keyword evidence="4" id="KW-1185">Reference proteome</keyword>
<feature type="coiled-coil region" evidence="1">
    <location>
        <begin position="162"/>
        <end position="242"/>
    </location>
</feature>
<feature type="coiled-coil region" evidence="1">
    <location>
        <begin position="340"/>
        <end position="367"/>
    </location>
</feature>
<evidence type="ECO:0000256" key="2">
    <source>
        <dbReference type="SAM" id="MobiDB-lite"/>
    </source>
</evidence>
<proteinExistence type="predicted"/>
<evidence type="ECO:0000313" key="3">
    <source>
        <dbReference type="EMBL" id="KAK8894523.1"/>
    </source>
</evidence>
<feature type="compositionally biased region" description="Polar residues" evidence="2">
    <location>
        <begin position="389"/>
        <end position="402"/>
    </location>
</feature>
<dbReference type="Proteomes" id="UP001470230">
    <property type="component" value="Unassembled WGS sequence"/>
</dbReference>
<comment type="caution">
    <text evidence="3">The sequence shown here is derived from an EMBL/GenBank/DDBJ whole genome shotgun (WGS) entry which is preliminary data.</text>
</comment>
<evidence type="ECO:0000313" key="4">
    <source>
        <dbReference type="Proteomes" id="UP001470230"/>
    </source>
</evidence>
<keyword evidence="1" id="KW-0175">Coiled coil</keyword>
<dbReference type="PANTHER" id="PTHR47026">
    <property type="entry name" value="PIGMENTOSA GTPASE REGULATOR-LIKE PROTEIN, PUTATIVE-RELATED"/>
    <property type="match status" value="1"/>
</dbReference>
<feature type="region of interest" description="Disordered" evidence="2">
    <location>
        <begin position="389"/>
        <end position="418"/>
    </location>
</feature>
<protein>
    <submittedName>
        <fullName evidence="3">Uncharacterized protein</fullName>
    </submittedName>
</protein>
<feature type="region of interest" description="Disordered" evidence="2">
    <location>
        <begin position="89"/>
        <end position="119"/>
    </location>
</feature>
<dbReference type="EMBL" id="JAPFFF010000003">
    <property type="protein sequence ID" value="KAK8894523.1"/>
    <property type="molecule type" value="Genomic_DNA"/>
</dbReference>
<accession>A0ABR2KU01</accession>
<feature type="compositionally biased region" description="Polar residues" evidence="2">
    <location>
        <begin position="89"/>
        <end position="106"/>
    </location>
</feature>